<comment type="caution">
    <text evidence="1">The sequence shown here is derived from an EMBL/GenBank/DDBJ whole genome shotgun (WGS) entry which is preliminary data.</text>
</comment>
<dbReference type="AlphaFoldDB" id="A0A2T4IK70"/>
<name>A0A2T4IK70_9RHOO</name>
<gene>
    <name evidence="1" type="ORF">C8261_01790</name>
</gene>
<dbReference type="OrthoDB" id="8856151at2"/>
<keyword evidence="2" id="KW-1185">Reference proteome</keyword>
<organism evidence="1 2">
    <name type="scientific">Pseudothauera lacus</name>
    <dbReference type="NCBI Taxonomy" id="2136175"/>
    <lineage>
        <taxon>Bacteria</taxon>
        <taxon>Pseudomonadati</taxon>
        <taxon>Pseudomonadota</taxon>
        <taxon>Betaproteobacteria</taxon>
        <taxon>Rhodocyclales</taxon>
        <taxon>Zoogloeaceae</taxon>
        <taxon>Pseudothauera</taxon>
    </lineage>
</organism>
<accession>A0A2T4IK70</accession>
<dbReference type="EMBL" id="PZKC01000001">
    <property type="protein sequence ID" value="PTD98165.1"/>
    <property type="molecule type" value="Genomic_DNA"/>
</dbReference>
<evidence type="ECO:0000313" key="2">
    <source>
        <dbReference type="Proteomes" id="UP000241193"/>
    </source>
</evidence>
<protein>
    <submittedName>
        <fullName evidence="1">DUF2946 domain-containing protein</fullName>
    </submittedName>
</protein>
<sequence>MMRSCLSRPSSPSLPITGLPMPFSLRRLRLTAWLALFAVLLGALTPTISRALLASGQIDGWVEVCTAAGMKYVNPLTAAEVDPQTDLQAFAEACPYCAAHAGSFALAAALPAVDTASPSPQQQLPLSGVPLRMGPTDVVLPAPRAPPRLS</sequence>
<dbReference type="Pfam" id="PF11162">
    <property type="entry name" value="DUF2946"/>
    <property type="match status" value="1"/>
</dbReference>
<reference evidence="1 2" key="2">
    <citation type="submission" date="2018-04" db="EMBL/GenBank/DDBJ databases">
        <title>Thauera lacus sp. nov., isolated from an saline lake in Inner Mongolia, China.</title>
        <authorList>
            <person name="Liang Q.-Y."/>
        </authorList>
    </citation>
    <scope>NUCLEOTIDE SEQUENCE [LARGE SCALE GENOMIC DNA]</scope>
    <source>
        <strain evidence="1 2">D20</strain>
    </source>
</reference>
<dbReference type="Proteomes" id="UP000241193">
    <property type="component" value="Unassembled WGS sequence"/>
</dbReference>
<reference evidence="1 2" key="1">
    <citation type="submission" date="2018-03" db="EMBL/GenBank/DDBJ databases">
        <authorList>
            <person name="Keele B.F."/>
        </authorList>
    </citation>
    <scope>NUCLEOTIDE SEQUENCE [LARGE SCALE GENOMIC DNA]</scope>
    <source>
        <strain evidence="1 2">D20</strain>
    </source>
</reference>
<evidence type="ECO:0000313" key="1">
    <source>
        <dbReference type="EMBL" id="PTD98165.1"/>
    </source>
</evidence>
<dbReference type="InterPro" id="IPR021333">
    <property type="entry name" value="DUF2946"/>
</dbReference>
<proteinExistence type="predicted"/>